<dbReference type="EnsemblMetazoa" id="GPPI011399-RA">
    <property type="protein sequence ID" value="GPPI011399-PA"/>
    <property type="gene ID" value="GPPI011399"/>
</dbReference>
<reference evidence="3" key="1">
    <citation type="submission" date="2015-01" db="EMBL/GenBank/DDBJ databases">
        <authorList>
            <person name="Aksoy S."/>
            <person name="Warren W."/>
            <person name="Wilson R.K."/>
        </authorList>
    </citation>
    <scope>NUCLEOTIDE SEQUENCE [LARGE SCALE GENOMIC DNA]</scope>
    <source>
        <strain evidence="3">IAEA</strain>
    </source>
</reference>
<protein>
    <submittedName>
        <fullName evidence="2">Uncharacterized protein</fullName>
    </submittedName>
</protein>
<proteinExistence type="predicted"/>
<sequence>MSFLLTLSMLAFFSQMPNLINIPNESILMKLHQSTVYSLLRVSDTIITLYSKKLQENIFLSAYYRFHMTGTSKTILVSINFLLFNEPFENEQQIFSDFHMNTHTHTYRHCIALPL</sequence>
<keyword evidence="3" id="KW-1185">Reference proteome</keyword>
<dbReference type="Proteomes" id="UP000092460">
    <property type="component" value="Unassembled WGS sequence"/>
</dbReference>
<organism evidence="2 3">
    <name type="scientific">Glossina palpalis gambiensis</name>
    <dbReference type="NCBI Taxonomy" id="67801"/>
    <lineage>
        <taxon>Eukaryota</taxon>
        <taxon>Metazoa</taxon>
        <taxon>Ecdysozoa</taxon>
        <taxon>Arthropoda</taxon>
        <taxon>Hexapoda</taxon>
        <taxon>Insecta</taxon>
        <taxon>Pterygota</taxon>
        <taxon>Neoptera</taxon>
        <taxon>Endopterygota</taxon>
        <taxon>Diptera</taxon>
        <taxon>Brachycera</taxon>
        <taxon>Muscomorpha</taxon>
        <taxon>Hippoboscoidea</taxon>
        <taxon>Glossinidae</taxon>
        <taxon>Glossina</taxon>
    </lineage>
</organism>
<evidence type="ECO:0000313" key="2">
    <source>
        <dbReference type="EnsemblMetazoa" id="GPPI011399-PA"/>
    </source>
</evidence>
<dbReference type="VEuPathDB" id="VectorBase:GPPI011399"/>
<feature type="chain" id="PRO_5008404213" evidence="1">
    <location>
        <begin position="20"/>
        <end position="115"/>
    </location>
</feature>
<dbReference type="EMBL" id="JXJN01004951">
    <property type="status" value="NOT_ANNOTATED_CDS"/>
    <property type="molecule type" value="Genomic_DNA"/>
</dbReference>
<keyword evidence="1" id="KW-0732">Signal</keyword>
<feature type="signal peptide" evidence="1">
    <location>
        <begin position="1"/>
        <end position="19"/>
    </location>
</feature>
<name>A0A1B0AWT2_9MUSC</name>
<accession>A0A1B0AWT2</accession>
<evidence type="ECO:0000256" key="1">
    <source>
        <dbReference type="SAM" id="SignalP"/>
    </source>
</evidence>
<reference evidence="2" key="2">
    <citation type="submission" date="2020-05" db="UniProtKB">
        <authorList>
            <consortium name="EnsemblMetazoa"/>
        </authorList>
    </citation>
    <scope>IDENTIFICATION</scope>
    <source>
        <strain evidence="2">IAEA</strain>
    </source>
</reference>
<evidence type="ECO:0000313" key="3">
    <source>
        <dbReference type="Proteomes" id="UP000092460"/>
    </source>
</evidence>
<dbReference type="AlphaFoldDB" id="A0A1B0AWT2"/>